<protein>
    <submittedName>
        <fullName evidence="2">Uncharacterized protein</fullName>
    </submittedName>
</protein>
<dbReference type="VEuPathDB" id="FungiDB:BD410DRAFT_380976"/>
<reference evidence="2 3" key="1">
    <citation type="submission" date="2018-06" db="EMBL/GenBank/DDBJ databases">
        <title>A transcriptomic atlas of mushroom development highlights an independent origin of complex multicellularity.</title>
        <authorList>
            <consortium name="DOE Joint Genome Institute"/>
            <person name="Krizsan K."/>
            <person name="Almasi E."/>
            <person name="Merenyi Z."/>
            <person name="Sahu N."/>
            <person name="Viragh M."/>
            <person name="Koszo T."/>
            <person name="Mondo S."/>
            <person name="Kiss B."/>
            <person name="Balint B."/>
            <person name="Kues U."/>
            <person name="Barry K."/>
            <person name="Hegedus J.C."/>
            <person name="Henrissat B."/>
            <person name="Johnson J."/>
            <person name="Lipzen A."/>
            <person name="Ohm R."/>
            <person name="Nagy I."/>
            <person name="Pangilinan J."/>
            <person name="Yan J."/>
            <person name="Xiong Y."/>
            <person name="Grigoriev I.V."/>
            <person name="Hibbett D.S."/>
            <person name="Nagy L.G."/>
        </authorList>
    </citation>
    <scope>NUCLEOTIDE SEQUENCE [LARGE SCALE GENOMIC DNA]</scope>
    <source>
        <strain evidence="2 3">SZMC22713</strain>
    </source>
</reference>
<feature type="compositionally biased region" description="Low complexity" evidence="1">
    <location>
        <begin position="358"/>
        <end position="374"/>
    </location>
</feature>
<evidence type="ECO:0000313" key="2">
    <source>
        <dbReference type="EMBL" id="TDL20368.1"/>
    </source>
</evidence>
<organism evidence="2 3">
    <name type="scientific">Rickenella mellea</name>
    <dbReference type="NCBI Taxonomy" id="50990"/>
    <lineage>
        <taxon>Eukaryota</taxon>
        <taxon>Fungi</taxon>
        <taxon>Dikarya</taxon>
        <taxon>Basidiomycota</taxon>
        <taxon>Agaricomycotina</taxon>
        <taxon>Agaricomycetes</taxon>
        <taxon>Hymenochaetales</taxon>
        <taxon>Rickenellaceae</taxon>
        <taxon>Rickenella</taxon>
    </lineage>
</organism>
<sequence>MDNSLPPPQVLELGYTWADNGREDHDHVSWQSSQSGCDALNKLMTEATQTPRRSPRNAARVSWNPSTPSPLTPFASNSFMSGSSSDTLSTRSNTPITRTLRSRPSRLSSSSQFTLESQPSASSSKLPFNPASLSANVMSTTSPSQAIGDPSIVVDMIKRASKRVGQGSDMERRYLRAGRRENLKSNNSEILVSDSKAKLRATAGVKKSKERTNDFSTDIRKAHIPNSTSRPVSSQAAPCGLTIEPDVRETMDDSPLTALQISDDTRKMPPPPLPPPLQRRPSRSRLHEIVEAALAAHEGSEEPQGLDLASQSLPSPISPPGGDTEVTSTSETNLNGNNIPISRIHSTPNLPSLPSPEIPLSQQPLSQASSSRARGPGPALGMRRTISATGVVPTLPASQSNPSQNPYHAPPQRKHSSSSSSTTMSSTTSSSKSSFSSATTSSSSLPARQRGFKTPFAKAATPMSNSVALGSVGVRLKESEARKSLPTPEATPPPPPPPLHVPTPSIVPPVPHTILPPPAGFRVASSRVNVDSTPAQIGVGDAQSKKDDQRSSSPAPDADTSFGSMDFGFDADELERVCSVYD</sequence>
<accession>A0A4Y7PZD3</accession>
<feature type="compositionally biased region" description="Polar residues" evidence="1">
    <location>
        <begin position="396"/>
        <end position="406"/>
    </location>
</feature>
<proteinExistence type="predicted"/>
<feature type="compositionally biased region" description="Polar residues" evidence="1">
    <location>
        <begin position="526"/>
        <end position="535"/>
    </location>
</feature>
<dbReference type="EMBL" id="ML170189">
    <property type="protein sequence ID" value="TDL20368.1"/>
    <property type="molecule type" value="Genomic_DNA"/>
</dbReference>
<dbReference type="Proteomes" id="UP000294933">
    <property type="component" value="Unassembled WGS sequence"/>
</dbReference>
<feature type="compositionally biased region" description="Low complexity" evidence="1">
    <location>
        <begin position="417"/>
        <end position="444"/>
    </location>
</feature>
<feature type="compositionally biased region" description="Polar residues" evidence="1">
    <location>
        <begin position="325"/>
        <end position="347"/>
    </location>
</feature>
<feature type="compositionally biased region" description="Pro residues" evidence="1">
    <location>
        <begin position="268"/>
        <end position="278"/>
    </location>
</feature>
<feature type="compositionally biased region" description="Low complexity" evidence="1">
    <location>
        <begin position="76"/>
        <end position="99"/>
    </location>
</feature>
<name>A0A4Y7PZD3_9AGAM</name>
<feature type="region of interest" description="Disordered" evidence="1">
    <location>
        <begin position="39"/>
        <end position="127"/>
    </location>
</feature>
<feature type="region of interest" description="Disordered" evidence="1">
    <location>
        <begin position="258"/>
        <end position="283"/>
    </location>
</feature>
<feature type="region of interest" description="Disordered" evidence="1">
    <location>
        <begin position="478"/>
        <end position="568"/>
    </location>
</feature>
<feature type="compositionally biased region" description="Low complexity" evidence="1">
    <location>
        <begin position="105"/>
        <end position="120"/>
    </location>
</feature>
<feature type="compositionally biased region" description="Pro residues" evidence="1">
    <location>
        <begin position="489"/>
        <end position="519"/>
    </location>
</feature>
<feature type="region of interest" description="Disordered" evidence="1">
    <location>
        <begin position="297"/>
        <end position="449"/>
    </location>
</feature>
<keyword evidence="3" id="KW-1185">Reference proteome</keyword>
<evidence type="ECO:0000313" key="3">
    <source>
        <dbReference type="Proteomes" id="UP000294933"/>
    </source>
</evidence>
<evidence type="ECO:0000256" key="1">
    <source>
        <dbReference type="SAM" id="MobiDB-lite"/>
    </source>
</evidence>
<gene>
    <name evidence="2" type="ORF">BD410DRAFT_380976</name>
</gene>
<dbReference type="AlphaFoldDB" id="A0A4Y7PZD3"/>